<feature type="active site" description="Proton donor" evidence="12">
    <location>
        <position position="298"/>
    </location>
</feature>
<dbReference type="PANTHER" id="PTHR33694:SF1">
    <property type="entry name" value="UDP-3-O-ACYL-N-ACETYLGLUCOSAMINE DEACETYLASE 1, MITOCHONDRIAL-RELATED"/>
    <property type="match status" value="1"/>
</dbReference>
<dbReference type="PANTHER" id="PTHR33694">
    <property type="entry name" value="UDP-3-O-ACYL-N-ACETYLGLUCOSAMINE DEACETYLASE 1, MITOCHONDRIAL-RELATED"/>
    <property type="match status" value="1"/>
</dbReference>
<protein>
    <recommendedName>
        <fullName evidence="4 12">UDP-3-O-acyl-N-acetylglucosamine deacetylase</fullName>
        <shortName evidence="12">UDP-3-O-acyl-GlcNAc deacetylase</shortName>
        <ecNumber evidence="4 12">3.5.1.108</ecNumber>
    </recommendedName>
    <alternativeName>
        <fullName evidence="12">UDP-3-O-[R-3-hydroxymyristoyl]-N-acetylglucosamine deacetylase</fullName>
    </alternativeName>
</protein>
<dbReference type="NCBIfam" id="TIGR00325">
    <property type="entry name" value="lpxC"/>
    <property type="match status" value="1"/>
</dbReference>
<keyword evidence="6 12" id="KW-0441">Lipid A biosynthesis</keyword>
<comment type="catalytic activity">
    <reaction evidence="11 12">
        <text>a UDP-3-O-[(3R)-3-hydroxyacyl]-N-acetyl-alpha-D-glucosamine + H2O = a UDP-3-O-[(3R)-3-hydroxyacyl]-alpha-D-glucosamine + acetate</text>
        <dbReference type="Rhea" id="RHEA:67816"/>
        <dbReference type="ChEBI" id="CHEBI:15377"/>
        <dbReference type="ChEBI" id="CHEBI:30089"/>
        <dbReference type="ChEBI" id="CHEBI:137740"/>
        <dbReference type="ChEBI" id="CHEBI:173225"/>
        <dbReference type="EC" id="3.5.1.108"/>
    </reaction>
</comment>
<dbReference type="InterPro" id="IPR020568">
    <property type="entry name" value="Ribosomal_Su5_D2-typ_SF"/>
</dbReference>
<comment type="similarity">
    <text evidence="12">Belongs to the LpxC family.</text>
</comment>
<organism evidence="13 14">
    <name type="scientific">Oceanibaculum indicum</name>
    <dbReference type="NCBI Taxonomy" id="526216"/>
    <lineage>
        <taxon>Bacteria</taxon>
        <taxon>Pseudomonadati</taxon>
        <taxon>Pseudomonadota</taxon>
        <taxon>Alphaproteobacteria</taxon>
        <taxon>Rhodospirillales</taxon>
        <taxon>Oceanibaculaceae</taxon>
        <taxon>Oceanibaculum</taxon>
    </lineage>
</organism>
<evidence type="ECO:0000256" key="12">
    <source>
        <dbReference type="HAMAP-Rule" id="MF_00388"/>
    </source>
</evidence>
<dbReference type="EMBL" id="RBIG01000002">
    <property type="protein sequence ID" value="RKQ70585.1"/>
    <property type="molecule type" value="Genomic_DNA"/>
</dbReference>
<evidence type="ECO:0000256" key="6">
    <source>
        <dbReference type="ARBA" id="ARBA00022556"/>
    </source>
</evidence>
<evidence type="ECO:0000256" key="11">
    <source>
        <dbReference type="ARBA" id="ARBA00024535"/>
    </source>
</evidence>
<dbReference type="GO" id="GO:0046872">
    <property type="term" value="F:metal ion binding"/>
    <property type="evidence" value="ECO:0007669"/>
    <property type="project" value="UniProtKB-KW"/>
</dbReference>
<feature type="binding site" evidence="12">
    <location>
        <position position="275"/>
    </location>
    <ligand>
        <name>Zn(2+)</name>
        <dbReference type="ChEBI" id="CHEBI:29105"/>
    </ligand>
</feature>
<comment type="cofactor">
    <cofactor evidence="1 12">
        <name>Zn(2+)</name>
        <dbReference type="ChEBI" id="CHEBI:29105"/>
    </cofactor>
</comment>
<reference evidence="13 14" key="1">
    <citation type="submission" date="2018-10" db="EMBL/GenBank/DDBJ databases">
        <title>Comparative analysis of microorganisms from saline springs in Andes Mountain Range, Colombia.</title>
        <authorList>
            <person name="Rubin E."/>
        </authorList>
    </citation>
    <scope>NUCLEOTIDE SEQUENCE [LARGE SCALE GENOMIC DNA]</scope>
    <source>
        <strain evidence="13 14">USBA 36</strain>
    </source>
</reference>
<evidence type="ECO:0000313" key="13">
    <source>
        <dbReference type="EMBL" id="RKQ70585.1"/>
    </source>
</evidence>
<dbReference type="GO" id="GO:0016020">
    <property type="term" value="C:membrane"/>
    <property type="evidence" value="ECO:0007669"/>
    <property type="project" value="GOC"/>
</dbReference>
<dbReference type="EC" id="3.5.1.108" evidence="4 12"/>
<comment type="pathway">
    <text evidence="3 12">Glycolipid biosynthesis; lipid IV(A) biosynthesis; lipid IV(A) from (3R)-3-hydroxytetradecanoyl-[acyl-carrier-protein] and UDP-N-acetyl-alpha-D-glucosamine: step 2/6.</text>
</comment>
<evidence type="ECO:0000256" key="9">
    <source>
        <dbReference type="ARBA" id="ARBA00022833"/>
    </source>
</evidence>
<evidence type="ECO:0000256" key="2">
    <source>
        <dbReference type="ARBA" id="ARBA00002923"/>
    </source>
</evidence>
<evidence type="ECO:0000256" key="1">
    <source>
        <dbReference type="ARBA" id="ARBA00001947"/>
    </source>
</evidence>
<keyword evidence="10 12" id="KW-0443">Lipid metabolism</keyword>
<dbReference type="UniPathway" id="UPA00359">
    <property type="reaction ID" value="UER00478"/>
</dbReference>
<dbReference type="Proteomes" id="UP000277424">
    <property type="component" value="Unassembled WGS sequence"/>
</dbReference>
<gene>
    <name evidence="12" type="primary">lpxC</name>
    <name evidence="13" type="ORF">BCL74_2534</name>
</gene>
<comment type="function">
    <text evidence="2 12">Catalyzes the hydrolysis of UDP-3-O-myristoyl-N-acetylglucosamine to form UDP-3-O-myristoylglucosamine and acetate, the committed step in lipid A biosynthesis.</text>
</comment>
<comment type="caution">
    <text evidence="13">The sequence shown here is derived from an EMBL/GenBank/DDBJ whole genome shotgun (WGS) entry which is preliminary data.</text>
</comment>
<keyword evidence="9 12" id="KW-0862">Zinc</keyword>
<name>A0A420WI41_9PROT</name>
<dbReference type="HAMAP" id="MF_00388">
    <property type="entry name" value="LpxC"/>
    <property type="match status" value="1"/>
</dbReference>
<dbReference type="GO" id="GO:0103117">
    <property type="term" value="F:UDP-3-O-acyl-N-acetylglucosamine deacetylase activity"/>
    <property type="evidence" value="ECO:0007669"/>
    <property type="project" value="UniProtKB-UniRule"/>
</dbReference>
<dbReference type="InterPro" id="IPR004463">
    <property type="entry name" value="UDP-acyl_GlcNac_deAcase"/>
</dbReference>
<evidence type="ECO:0000256" key="4">
    <source>
        <dbReference type="ARBA" id="ARBA00012745"/>
    </source>
</evidence>
<keyword evidence="5 12" id="KW-0444">Lipid biosynthesis</keyword>
<dbReference type="InterPro" id="IPR011334">
    <property type="entry name" value="UDP-acyl_GlcNac_deAcase_C"/>
</dbReference>
<keyword evidence="7 12" id="KW-0479">Metal-binding</keyword>
<evidence type="ECO:0000256" key="3">
    <source>
        <dbReference type="ARBA" id="ARBA00005002"/>
    </source>
</evidence>
<evidence type="ECO:0000256" key="10">
    <source>
        <dbReference type="ARBA" id="ARBA00023098"/>
    </source>
</evidence>
<evidence type="ECO:0000256" key="8">
    <source>
        <dbReference type="ARBA" id="ARBA00022801"/>
    </source>
</evidence>
<evidence type="ECO:0000256" key="5">
    <source>
        <dbReference type="ARBA" id="ARBA00022516"/>
    </source>
</evidence>
<keyword evidence="8 12" id="KW-0378">Hydrolase</keyword>
<feature type="binding site" evidence="12">
    <location>
        <position position="271"/>
    </location>
    <ligand>
        <name>Zn(2+)</name>
        <dbReference type="ChEBI" id="CHEBI:29105"/>
    </ligand>
</feature>
<sequence length="336" mass="36115">MRIDTALMDQVRGSAHMHGDARGDSRPFSERARTVQLQRTLRNPVSCVGVGLHSGAEVVLSLLPAAPDTGIVFRRTDVSRGEATIPAHYANVVDTRLCTLLGNKDGTTISTVEHLMAALAGCGIDNAIVEVGGPEVPIMDGSAHPFVSLIENAGISLQEAPRRVIRVLKAVEVREGDVWARLEPDTDFSIELEIDFDSKAIARQTYRGPALNGVFKSDISRARTFGFAHEVEAMRKAGLGRGGSLDNAVVVDGDRILNEGGLRFDDEFVRHKVLDCVGDLYLAGAPILGRFRGRKTGHAFNNRLLRTLFADADAWEMVTLDGNAGLAPALALALSA</sequence>
<evidence type="ECO:0000313" key="14">
    <source>
        <dbReference type="Proteomes" id="UP000277424"/>
    </source>
</evidence>
<proteinExistence type="inferred from homology"/>
<dbReference type="Gene3D" id="3.30.230.20">
    <property type="entry name" value="lpxc deacetylase, domain 1"/>
    <property type="match status" value="1"/>
</dbReference>
<dbReference type="InterPro" id="IPR015870">
    <property type="entry name" value="UDP-acyl_N-AcGlcN_deAcase_N"/>
</dbReference>
<accession>A0A420WI41</accession>
<feature type="binding site" evidence="12">
    <location>
        <position position="114"/>
    </location>
    <ligand>
        <name>Zn(2+)</name>
        <dbReference type="ChEBI" id="CHEBI:29105"/>
    </ligand>
</feature>
<evidence type="ECO:0000256" key="7">
    <source>
        <dbReference type="ARBA" id="ARBA00022723"/>
    </source>
</evidence>
<dbReference type="Pfam" id="PF03331">
    <property type="entry name" value="LpxC"/>
    <property type="match status" value="1"/>
</dbReference>
<dbReference type="AlphaFoldDB" id="A0A420WI41"/>
<dbReference type="Gene3D" id="3.30.1700.10">
    <property type="entry name" value="lpxc deacetylase, domain 2"/>
    <property type="match status" value="1"/>
</dbReference>
<dbReference type="GO" id="GO:0009245">
    <property type="term" value="P:lipid A biosynthetic process"/>
    <property type="evidence" value="ECO:0007669"/>
    <property type="project" value="UniProtKB-UniRule"/>
</dbReference>
<dbReference type="SUPFAM" id="SSF54211">
    <property type="entry name" value="Ribosomal protein S5 domain 2-like"/>
    <property type="match status" value="2"/>
</dbReference>